<proteinExistence type="predicted"/>
<keyword evidence="2" id="KW-1185">Reference proteome</keyword>
<dbReference type="EMBL" id="JBHLYR010000028">
    <property type="protein sequence ID" value="MFB9992088.1"/>
    <property type="molecule type" value="Genomic_DNA"/>
</dbReference>
<evidence type="ECO:0000313" key="2">
    <source>
        <dbReference type="Proteomes" id="UP001589733"/>
    </source>
</evidence>
<comment type="caution">
    <text evidence="1">The sequence shown here is derived from an EMBL/GenBank/DDBJ whole genome shotgun (WGS) entry which is preliminary data.</text>
</comment>
<evidence type="ECO:0008006" key="3">
    <source>
        <dbReference type="Google" id="ProtNLM"/>
    </source>
</evidence>
<dbReference type="PANTHER" id="PTHR33055:SF3">
    <property type="entry name" value="PUTATIVE TRANSPOSASE FOR IS117-RELATED"/>
    <property type="match status" value="1"/>
</dbReference>
<organism evidence="1 2">
    <name type="scientific">Deinococcus oregonensis</name>
    <dbReference type="NCBI Taxonomy" id="1805970"/>
    <lineage>
        <taxon>Bacteria</taxon>
        <taxon>Thermotogati</taxon>
        <taxon>Deinococcota</taxon>
        <taxon>Deinococci</taxon>
        <taxon>Deinococcales</taxon>
        <taxon>Deinococcaceae</taxon>
        <taxon>Deinococcus</taxon>
    </lineage>
</organism>
<dbReference type="RefSeq" id="WP_380008306.1">
    <property type="nucleotide sequence ID" value="NZ_JBHLYR010000028.1"/>
</dbReference>
<dbReference type="Proteomes" id="UP001589733">
    <property type="component" value="Unassembled WGS sequence"/>
</dbReference>
<dbReference type="InterPro" id="IPR047650">
    <property type="entry name" value="Transpos_IS110"/>
</dbReference>
<gene>
    <name evidence="1" type="ORF">ACFFLM_08960</name>
</gene>
<dbReference type="PANTHER" id="PTHR33055">
    <property type="entry name" value="TRANSPOSASE FOR INSERTION SEQUENCE ELEMENT IS1111A"/>
    <property type="match status" value="1"/>
</dbReference>
<evidence type="ECO:0000313" key="1">
    <source>
        <dbReference type="EMBL" id="MFB9992088.1"/>
    </source>
</evidence>
<sequence length="73" mass="7963">MGNASLRRALYFPAISAMRWNPIVKAFCLGLQAKGKPKMVIVGAAMRKLLHLMYGVLKHGVPFSPAGWPQATP</sequence>
<name>A0ABV6AX49_9DEIO</name>
<protein>
    <recommendedName>
        <fullName evidence="3">Transposase</fullName>
    </recommendedName>
</protein>
<accession>A0ABV6AX49</accession>
<reference evidence="1 2" key="1">
    <citation type="submission" date="2024-09" db="EMBL/GenBank/DDBJ databases">
        <authorList>
            <person name="Sun Q."/>
            <person name="Mori K."/>
        </authorList>
    </citation>
    <scope>NUCLEOTIDE SEQUENCE [LARGE SCALE GENOMIC DNA]</scope>
    <source>
        <strain evidence="1 2">JCM 13503</strain>
    </source>
</reference>